<dbReference type="AlphaFoldDB" id="A0A644TCE4"/>
<feature type="transmembrane region" description="Helical" evidence="1">
    <location>
        <begin position="40"/>
        <end position="60"/>
    </location>
</feature>
<dbReference type="PANTHER" id="PTHR43849">
    <property type="entry name" value="BLL3936 PROTEIN"/>
    <property type="match status" value="1"/>
</dbReference>
<feature type="transmembrane region" description="Helical" evidence="1">
    <location>
        <begin position="591"/>
        <end position="620"/>
    </location>
</feature>
<evidence type="ECO:0000256" key="1">
    <source>
        <dbReference type="SAM" id="Phobius"/>
    </source>
</evidence>
<feature type="transmembrane region" description="Helical" evidence="1">
    <location>
        <begin position="493"/>
        <end position="516"/>
    </location>
</feature>
<keyword evidence="1" id="KW-0472">Membrane</keyword>
<dbReference type="NCBIfam" id="TIGR02123">
    <property type="entry name" value="TRAP_fused"/>
    <property type="match status" value="1"/>
</dbReference>
<dbReference type="PANTHER" id="PTHR43849:SF2">
    <property type="entry name" value="BLL3936 PROTEIN"/>
    <property type="match status" value="1"/>
</dbReference>
<evidence type="ECO:0000313" key="3">
    <source>
        <dbReference type="EMBL" id="MPL64585.1"/>
    </source>
</evidence>
<feature type="transmembrane region" description="Helical" evidence="1">
    <location>
        <begin position="228"/>
        <end position="251"/>
    </location>
</feature>
<dbReference type="EMBL" id="VSSQ01000025">
    <property type="protein sequence ID" value="MPL64585.1"/>
    <property type="molecule type" value="Genomic_DNA"/>
</dbReference>
<feature type="transmembrane region" description="Helical" evidence="1">
    <location>
        <begin position="126"/>
        <end position="143"/>
    </location>
</feature>
<gene>
    <name evidence="3" type="ORF">SDC9_10240</name>
</gene>
<dbReference type="Pfam" id="PF06808">
    <property type="entry name" value="DctM"/>
    <property type="match status" value="1"/>
</dbReference>
<reference evidence="3" key="1">
    <citation type="submission" date="2019-08" db="EMBL/GenBank/DDBJ databases">
        <authorList>
            <person name="Kucharzyk K."/>
            <person name="Murdoch R.W."/>
            <person name="Higgins S."/>
            <person name="Loffler F."/>
        </authorList>
    </citation>
    <scope>NUCLEOTIDE SEQUENCE</scope>
</reference>
<feature type="transmembrane region" description="Helical" evidence="1">
    <location>
        <begin position="97"/>
        <end position="119"/>
    </location>
</feature>
<keyword evidence="1" id="KW-1133">Transmembrane helix</keyword>
<feature type="transmembrane region" description="Helical" evidence="1">
    <location>
        <begin position="405"/>
        <end position="429"/>
    </location>
</feature>
<sequence length="629" mass="66856">MEENSGIKKSLGVLATALCLVVGAFHIFDVSGVMVFSTMIIRIVHIAFMMTIAFLSFPLSKRKGLKDSGLDFASRVAFALVTIAGSLYMLLRWEAIAMSGGMTSSLDAIVGIIMILVVLEATRRSVGLALALIAVVFLIYPFIGPFLPGMLRTRATSLQRIFTFLFTTSEGIYGIPIGVSSTYIVLFCIYGAFLSEFGAGDFFYAVAKKATKGLLAASAKTAVIFSTLIGMISGSAAGNVAVAGVFAIPWMKKEGYKDYEAGAIEALVSTGGQIMPPIMGAAAFIMAEILGTPYTNIMKAGIIPALLFFASTMVIVHLLAKKNGLRSKTDDDTEPKTKAGVLEGGVHFLVPFLTLLVMMFMNYSPFKAAYWSILALLAVNIIWRRKIDRVFFAKIIRSLKDGAKATVPLAIACAAAGIISGVLSVTGLGSKISGMIVSLSMGIPFLALLYTAIVAIILGMGLPTTAAYLILATVVTPALAEMGIPLLTAHFFVFFYGCLSTITPPVALASYVAAGIAGADINKVGWTAFRYGLPTYILPFMFVYGPGLLMQGTVLEIVWTVIVSLFGVYVISAGLVGYLKTNIPLWMRFALFLAGALMVLEGLLTDVIGAALFAVCLLIVNLKLKPKAA</sequence>
<protein>
    <recommendedName>
        <fullName evidence="2">TRAP C4-dicarboxylate transport system permease DctM subunit domain-containing protein</fullName>
    </recommendedName>
</protein>
<dbReference type="InterPro" id="IPR010656">
    <property type="entry name" value="DctM"/>
</dbReference>
<feature type="transmembrane region" description="Helical" evidence="1">
    <location>
        <begin position="557"/>
        <end position="579"/>
    </location>
</feature>
<evidence type="ECO:0000259" key="2">
    <source>
        <dbReference type="Pfam" id="PF06808"/>
    </source>
</evidence>
<dbReference type="InterPro" id="IPR011853">
    <property type="entry name" value="TRAP_DctM-Dct_fused"/>
</dbReference>
<feature type="transmembrane region" description="Helical" evidence="1">
    <location>
        <begin position="368"/>
        <end position="384"/>
    </location>
</feature>
<feature type="transmembrane region" description="Helical" evidence="1">
    <location>
        <begin position="72"/>
        <end position="91"/>
    </location>
</feature>
<feature type="transmembrane region" description="Helical" evidence="1">
    <location>
        <begin position="341"/>
        <end position="362"/>
    </location>
</feature>
<name>A0A644TCE4_9ZZZZ</name>
<keyword evidence="1" id="KW-0812">Transmembrane</keyword>
<accession>A0A644TCE4</accession>
<feature type="transmembrane region" description="Helical" evidence="1">
    <location>
        <begin position="12"/>
        <end position="28"/>
    </location>
</feature>
<comment type="caution">
    <text evidence="3">The sequence shown here is derived from an EMBL/GenBank/DDBJ whole genome shotgun (WGS) entry which is preliminary data.</text>
</comment>
<feature type="transmembrane region" description="Helical" evidence="1">
    <location>
        <begin position="528"/>
        <end position="545"/>
    </location>
</feature>
<organism evidence="3">
    <name type="scientific">bioreactor metagenome</name>
    <dbReference type="NCBI Taxonomy" id="1076179"/>
    <lineage>
        <taxon>unclassified sequences</taxon>
        <taxon>metagenomes</taxon>
        <taxon>ecological metagenomes</taxon>
    </lineage>
</organism>
<feature type="domain" description="TRAP C4-dicarboxylate transport system permease DctM subunit" evidence="2">
    <location>
        <begin position="113"/>
        <end position="555"/>
    </location>
</feature>
<feature type="transmembrane region" description="Helical" evidence="1">
    <location>
        <begin position="300"/>
        <end position="320"/>
    </location>
</feature>
<proteinExistence type="predicted"/>